<comment type="subunit">
    <text evidence="1">Homodimer.</text>
</comment>
<evidence type="ECO:0000313" key="3">
    <source>
        <dbReference type="Proteomes" id="UP000701853"/>
    </source>
</evidence>
<dbReference type="AlphaFoldDB" id="A0A8J5YCE6"/>
<comment type="function">
    <text evidence="1">Dirigent proteins impart stereoselectivity on the phenoxy radical-coupling reaction, yielding optically active lignans from two molecules of coniferyl alcohol in the biosynthesis of lignans, flavonolignans, and alkaloids and thus plays a central role in plant secondary metabolism.</text>
</comment>
<evidence type="ECO:0000256" key="1">
    <source>
        <dbReference type="RuleBase" id="RU363099"/>
    </source>
</evidence>
<keyword evidence="1" id="KW-0964">Secreted</keyword>
<reference evidence="2 3" key="1">
    <citation type="journal article" date="2021" name="bioRxiv">
        <title>The Gossypium anomalum genome as a resource for cotton improvement and evolutionary analysis of hybrid incompatibility.</title>
        <authorList>
            <person name="Grover C.E."/>
            <person name="Yuan D."/>
            <person name="Arick M.A."/>
            <person name="Miller E.R."/>
            <person name="Hu G."/>
            <person name="Peterson D.G."/>
            <person name="Wendel J.F."/>
            <person name="Udall J.A."/>
        </authorList>
    </citation>
    <scope>NUCLEOTIDE SEQUENCE [LARGE SCALE GENOMIC DNA]</scope>
    <source>
        <strain evidence="2">JFW-Udall</strain>
        <tissue evidence="2">Leaf</tissue>
    </source>
</reference>
<name>A0A8J5YCE6_9ROSI</name>
<protein>
    <recommendedName>
        <fullName evidence="1">Dirigent protein</fullName>
    </recommendedName>
</protein>
<dbReference type="Proteomes" id="UP000701853">
    <property type="component" value="Chromosome 10"/>
</dbReference>
<keyword evidence="1" id="KW-0052">Apoplast</keyword>
<comment type="subcellular location">
    <subcellularLocation>
        <location evidence="1">Secreted</location>
        <location evidence="1">Extracellular space</location>
        <location evidence="1">Apoplast</location>
    </subcellularLocation>
</comment>
<dbReference type="InterPro" id="IPR004265">
    <property type="entry name" value="Dirigent"/>
</dbReference>
<comment type="similarity">
    <text evidence="1">Belongs to the plant dirigent protein family.</text>
</comment>
<evidence type="ECO:0000313" key="2">
    <source>
        <dbReference type="EMBL" id="KAG8479957.1"/>
    </source>
</evidence>
<organism evidence="2 3">
    <name type="scientific">Gossypium anomalum</name>
    <dbReference type="NCBI Taxonomy" id="47600"/>
    <lineage>
        <taxon>Eukaryota</taxon>
        <taxon>Viridiplantae</taxon>
        <taxon>Streptophyta</taxon>
        <taxon>Embryophyta</taxon>
        <taxon>Tracheophyta</taxon>
        <taxon>Spermatophyta</taxon>
        <taxon>Magnoliopsida</taxon>
        <taxon>eudicotyledons</taxon>
        <taxon>Gunneridae</taxon>
        <taxon>Pentapetalae</taxon>
        <taxon>rosids</taxon>
        <taxon>malvids</taxon>
        <taxon>Malvales</taxon>
        <taxon>Malvaceae</taxon>
        <taxon>Malvoideae</taxon>
        <taxon>Gossypium</taxon>
    </lineage>
</organism>
<proteinExistence type="inferred from homology"/>
<sequence>MVMNFAFFEGIYNGSAVGILRLNAVLHAVRDIPIVEGSGIIRFVRGYALAKTVWFNKNGDEYNVTVVHY</sequence>
<dbReference type="Pfam" id="PF03018">
    <property type="entry name" value="Dirigent"/>
    <property type="match status" value="1"/>
</dbReference>
<gene>
    <name evidence="2" type="ORF">CXB51_025016</name>
</gene>
<dbReference type="PANTHER" id="PTHR21495">
    <property type="entry name" value="NUCLEOPORIN-RELATED"/>
    <property type="match status" value="1"/>
</dbReference>
<dbReference type="EMBL" id="JAHUZN010000010">
    <property type="protein sequence ID" value="KAG8479957.1"/>
    <property type="molecule type" value="Genomic_DNA"/>
</dbReference>
<keyword evidence="3" id="KW-1185">Reference proteome</keyword>
<comment type="caution">
    <text evidence="2">The sequence shown here is derived from an EMBL/GenBank/DDBJ whole genome shotgun (WGS) entry which is preliminary data.</text>
</comment>
<dbReference type="GO" id="GO:0048046">
    <property type="term" value="C:apoplast"/>
    <property type="evidence" value="ECO:0007669"/>
    <property type="project" value="UniProtKB-SubCell"/>
</dbReference>
<dbReference type="OrthoDB" id="1864232at2759"/>
<accession>A0A8J5YCE6</accession>